<reference evidence="1 2" key="1">
    <citation type="submission" date="2015-11" db="EMBL/GenBank/DDBJ databases">
        <title>Exploring the genomic traits of fungus-feeding bacterial genus Collimonas.</title>
        <authorList>
            <person name="Song C."/>
            <person name="Schmidt R."/>
            <person name="de Jager V."/>
            <person name="Krzyzanowska D."/>
            <person name="Jongedijk E."/>
            <person name="Cankar K."/>
            <person name="Beekwilder J."/>
            <person name="van Veen A."/>
            <person name="de Boer W."/>
            <person name="van Veen J.A."/>
            <person name="Garbeva P."/>
        </authorList>
    </citation>
    <scope>NUCLEOTIDE SEQUENCE [LARGE SCALE GENOMIC DNA]</scope>
    <source>
        <strain evidence="1 2">Ter282</strain>
    </source>
</reference>
<organism evidence="1 2">
    <name type="scientific">Collimonas arenae</name>
    <dbReference type="NCBI Taxonomy" id="279058"/>
    <lineage>
        <taxon>Bacteria</taxon>
        <taxon>Pseudomonadati</taxon>
        <taxon>Pseudomonadota</taxon>
        <taxon>Betaproteobacteria</taxon>
        <taxon>Burkholderiales</taxon>
        <taxon>Oxalobacteraceae</taxon>
        <taxon>Collimonas</taxon>
    </lineage>
</organism>
<protein>
    <submittedName>
        <fullName evidence="1">Uncharacterized protein</fullName>
    </submittedName>
</protein>
<dbReference type="Proteomes" id="UP000071778">
    <property type="component" value="Chromosome"/>
</dbReference>
<dbReference type="RefSeq" id="WP_061533746.1">
    <property type="nucleotide sequence ID" value="NZ_CP013233.1"/>
</dbReference>
<evidence type="ECO:0000313" key="2">
    <source>
        <dbReference type="Proteomes" id="UP000071778"/>
    </source>
</evidence>
<gene>
    <name evidence="1" type="ORF">CAter282_2786</name>
</gene>
<dbReference type="EMBL" id="CP013235">
    <property type="protein sequence ID" value="AMP10512.1"/>
    <property type="molecule type" value="Genomic_DNA"/>
</dbReference>
<dbReference type="AlphaFoldDB" id="A0A127PS99"/>
<accession>A0A127PS99</accession>
<sequence>MQRNDQNSLSQKRYKETIRNLYERINSGDETAWAEVNDKNNLDLVLLAEIAKNHDLIKKLRSWW</sequence>
<keyword evidence="2" id="KW-1185">Reference proteome</keyword>
<proteinExistence type="predicted"/>
<dbReference type="PATRIC" id="fig|279058.17.peg.3040"/>
<name>A0A127PS99_9BURK</name>
<evidence type="ECO:0000313" key="1">
    <source>
        <dbReference type="EMBL" id="AMP10512.1"/>
    </source>
</evidence>